<evidence type="ECO:0000313" key="2">
    <source>
        <dbReference type="Proteomes" id="UP000472269"/>
    </source>
</evidence>
<dbReference type="OMA" id="WSSNESH"/>
<dbReference type="AlphaFoldDB" id="A0A663MKH5"/>
<dbReference type="Ensembl" id="ENSACUT00000013150.1">
    <property type="protein sequence ID" value="ENSACUP00000012317.1"/>
    <property type="gene ID" value="ENSACUG00000008333.1"/>
</dbReference>
<dbReference type="GO" id="GO:0045505">
    <property type="term" value="F:dynein intermediate chain binding"/>
    <property type="evidence" value="ECO:0007669"/>
    <property type="project" value="InterPro"/>
</dbReference>
<sequence length="189" mass="21568">MIHKTVPLCIMEVMLAYEEKQREQWVFDYPAQVAPTEGLASALKDCHKRQVTQLNALITVLLGELSSGDRQIMTFCTIDVHTGDVVASLVIQKVCVWIAFAWLSQLHRRWDGAQKHCFANINTPRLIITPLTDRYANNHFSCVQVLHYSNPVSPPNKRCCCRTSQHSENGDHQRSRLCPWYGGVCLQLF</sequence>
<reference evidence="1" key="2">
    <citation type="submission" date="2025-09" db="UniProtKB">
        <authorList>
            <consortium name="Ensembl"/>
        </authorList>
    </citation>
    <scope>IDENTIFICATION</scope>
</reference>
<name>A0A663MKH5_ATHCN</name>
<dbReference type="Gene3D" id="1.20.58.1120">
    <property type="match status" value="1"/>
</dbReference>
<dbReference type="Proteomes" id="UP000472269">
    <property type="component" value="Unplaced"/>
</dbReference>
<evidence type="ECO:0000313" key="1">
    <source>
        <dbReference type="Ensembl" id="ENSACUP00000012317.1"/>
    </source>
</evidence>
<accession>A0A663MKH5</accession>
<dbReference type="GO" id="GO:0030286">
    <property type="term" value="C:dynein complex"/>
    <property type="evidence" value="ECO:0007669"/>
    <property type="project" value="InterPro"/>
</dbReference>
<organism evidence="1 2">
    <name type="scientific">Athene cunicularia</name>
    <name type="common">Burrowing owl</name>
    <name type="synonym">Speotyto cunicularia</name>
    <dbReference type="NCBI Taxonomy" id="194338"/>
    <lineage>
        <taxon>Eukaryota</taxon>
        <taxon>Metazoa</taxon>
        <taxon>Chordata</taxon>
        <taxon>Craniata</taxon>
        <taxon>Vertebrata</taxon>
        <taxon>Euteleostomi</taxon>
        <taxon>Archelosauria</taxon>
        <taxon>Archosauria</taxon>
        <taxon>Dinosauria</taxon>
        <taxon>Saurischia</taxon>
        <taxon>Theropoda</taxon>
        <taxon>Coelurosauria</taxon>
        <taxon>Aves</taxon>
        <taxon>Neognathae</taxon>
        <taxon>Neoaves</taxon>
        <taxon>Telluraves</taxon>
        <taxon>Strigiformes</taxon>
        <taxon>Strigidae</taxon>
        <taxon>Athene</taxon>
    </lineage>
</organism>
<protein>
    <submittedName>
        <fullName evidence="1">Uncharacterized protein</fullName>
    </submittedName>
</protein>
<dbReference type="InterPro" id="IPR026983">
    <property type="entry name" value="DHC"/>
</dbReference>
<dbReference type="GO" id="GO:0007018">
    <property type="term" value="P:microtubule-based movement"/>
    <property type="evidence" value="ECO:0007669"/>
    <property type="project" value="InterPro"/>
</dbReference>
<proteinExistence type="predicted"/>
<dbReference type="PANTHER" id="PTHR22878:SF68">
    <property type="entry name" value="DYNEIN HEAVY CHAIN 6, AXONEMAL-LIKE"/>
    <property type="match status" value="1"/>
</dbReference>
<dbReference type="GO" id="GO:0051959">
    <property type="term" value="F:dynein light intermediate chain binding"/>
    <property type="evidence" value="ECO:0007669"/>
    <property type="project" value="InterPro"/>
</dbReference>
<dbReference type="PANTHER" id="PTHR22878">
    <property type="entry name" value="DYNEIN HEAVY CHAIN 6, AXONEMAL-LIKE-RELATED"/>
    <property type="match status" value="1"/>
</dbReference>
<reference evidence="1" key="1">
    <citation type="submission" date="2025-08" db="UniProtKB">
        <authorList>
            <consortium name="Ensembl"/>
        </authorList>
    </citation>
    <scope>IDENTIFICATION</scope>
</reference>
<keyword evidence="2" id="KW-1185">Reference proteome</keyword>